<reference evidence="3" key="1">
    <citation type="submission" date="2013-02" db="EMBL/GenBank/DDBJ databases">
        <authorList>
            <person name="Hughes D."/>
        </authorList>
    </citation>
    <scope>NUCLEOTIDE SEQUENCE</scope>
    <source>
        <strain>Durham</strain>
        <strain evidence="3">NC isolate 2 -- Noor lab</strain>
    </source>
</reference>
<dbReference type="PROSITE" id="PS50853">
    <property type="entry name" value="FN3"/>
    <property type="match status" value="1"/>
</dbReference>
<proteinExistence type="predicted"/>
<protein>
    <recommendedName>
        <fullName evidence="1">Fibronectin type-III domain-containing protein</fullName>
    </recommendedName>
</protein>
<reference evidence="2" key="2">
    <citation type="submission" date="2015-06" db="UniProtKB">
        <authorList>
            <consortium name="EnsemblMetazoa"/>
        </authorList>
    </citation>
    <scope>IDENTIFICATION</scope>
</reference>
<keyword evidence="3" id="KW-1185">Reference proteome</keyword>
<dbReference type="AlphaFoldDB" id="T1GCX5"/>
<dbReference type="Gene3D" id="2.60.40.10">
    <property type="entry name" value="Immunoglobulins"/>
    <property type="match status" value="1"/>
</dbReference>
<name>T1GCX5_MEGSC</name>
<dbReference type="HOGENOM" id="CLU_2530031_0_0_1"/>
<dbReference type="InterPro" id="IPR013783">
    <property type="entry name" value="Ig-like_fold"/>
</dbReference>
<evidence type="ECO:0000313" key="3">
    <source>
        <dbReference type="Proteomes" id="UP000015102"/>
    </source>
</evidence>
<dbReference type="Pfam" id="PF00041">
    <property type="entry name" value="fn3"/>
    <property type="match status" value="1"/>
</dbReference>
<dbReference type="SUPFAM" id="SSF49265">
    <property type="entry name" value="Fibronectin type III"/>
    <property type="match status" value="1"/>
</dbReference>
<sequence>MEFERYPGAMSFYISGEEKDCNINNGWTKKFTRTIPAATPENITLTFISPTSVQISWQTTADIKSIEKYLVQYKPANDRWFSNK</sequence>
<dbReference type="InterPro" id="IPR036116">
    <property type="entry name" value="FN3_sf"/>
</dbReference>
<dbReference type="Proteomes" id="UP000015102">
    <property type="component" value="Unassembled WGS sequence"/>
</dbReference>
<dbReference type="InterPro" id="IPR003961">
    <property type="entry name" value="FN3_dom"/>
</dbReference>
<dbReference type="EnsemblMetazoa" id="MESCA001148-RA">
    <property type="protein sequence ID" value="MESCA001148-PA"/>
    <property type="gene ID" value="MESCA001148"/>
</dbReference>
<evidence type="ECO:0000313" key="2">
    <source>
        <dbReference type="EnsemblMetazoa" id="MESCA001148-PA"/>
    </source>
</evidence>
<accession>T1GCX5</accession>
<feature type="domain" description="Fibronectin type-III" evidence="1">
    <location>
        <begin position="39"/>
        <end position="84"/>
    </location>
</feature>
<dbReference type="CDD" id="cd00063">
    <property type="entry name" value="FN3"/>
    <property type="match status" value="1"/>
</dbReference>
<organism evidence="2 3">
    <name type="scientific">Megaselia scalaris</name>
    <name type="common">Humpbacked fly</name>
    <name type="synonym">Phora scalaris</name>
    <dbReference type="NCBI Taxonomy" id="36166"/>
    <lineage>
        <taxon>Eukaryota</taxon>
        <taxon>Metazoa</taxon>
        <taxon>Ecdysozoa</taxon>
        <taxon>Arthropoda</taxon>
        <taxon>Hexapoda</taxon>
        <taxon>Insecta</taxon>
        <taxon>Pterygota</taxon>
        <taxon>Neoptera</taxon>
        <taxon>Endopterygota</taxon>
        <taxon>Diptera</taxon>
        <taxon>Brachycera</taxon>
        <taxon>Muscomorpha</taxon>
        <taxon>Platypezoidea</taxon>
        <taxon>Phoridae</taxon>
        <taxon>Megaseliini</taxon>
        <taxon>Megaselia</taxon>
    </lineage>
</organism>
<dbReference type="EMBL" id="CAQQ02389549">
    <property type="status" value="NOT_ANNOTATED_CDS"/>
    <property type="molecule type" value="Genomic_DNA"/>
</dbReference>
<evidence type="ECO:0000259" key="1">
    <source>
        <dbReference type="PROSITE" id="PS50853"/>
    </source>
</evidence>